<proteinExistence type="predicted"/>
<evidence type="ECO:0000313" key="4">
    <source>
        <dbReference type="Proteomes" id="UP000654993"/>
    </source>
</evidence>
<dbReference type="Proteomes" id="UP000654993">
    <property type="component" value="Unassembled WGS sequence"/>
</dbReference>
<dbReference type="PANTHER" id="PTHR11820:SF90">
    <property type="entry name" value="FLUTATHIONE S-TRANSFERASE"/>
    <property type="match status" value="1"/>
</dbReference>
<dbReference type="InterPro" id="IPR036663">
    <property type="entry name" value="Fumarylacetoacetase_C_sf"/>
</dbReference>
<keyword evidence="4" id="KW-1185">Reference proteome</keyword>
<dbReference type="GO" id="GO:0018773">
    <property type="term" value="F:acetylpyruvate hydrolase activity"/>
    <property type="evidence" value="ECO:0007669"/>
    <property type="project" value="TreeGrafter"/>
</dbReference>
<keyword evidence="1" id="KW-0479">Metal-binding</keyword>
<dbReference type="Gene3D" id="3.90.850.10">
    <property type="entry name" value="Fumarylacetoacetase-like, C-terminal domain"/>
    <property type="match status" value="1"/>
</dbReference>
<reference evidence="3" key="2">
    <citation type="journal article" date="2021" name="Data Brief">
        <title>Draft genome sequence data of the facultative, thermophilic, xylanolytic bacterium Paenibacillus sp. strain DA-C8.</title>
        <authorList>
            <person name="Chhe C."/>
            <person name="Uke A."/>
            <person name="Baramee S."/>
            <person name="Ungkulpasvich U."/>
            <person name="Tachaapaikoon C."/>
            <person name="Pason P."/>
            <person name="Waeonukul R."/>
            <person name="Ratanakhanokchai K."/>
            <person name="Kosugi A."/>
        </authorList>
    </citation>
    <scope>NUCLEOTIDE SEQUENCE</scope>
    <source>
        <strain evidence="3">DA-C8</strain>
    </source>
</reference>
<dbReference type="PANTHER" id="PTHR11820">
    <property type="entry name" value="ACYLPYRUVASE"/>
    <property type="match status" value="1"/>
</dbReference>
<gene>
    <name evidence="3" type="ORF">PRECH8_14090</name>
</gene>
<evidence type="ECO:0000259" key="2">
    <source>
        <dbReference type="Pfam" id="PF01557"/>
    </source>
</evidence>
<accession>A0A916QET6</accession>
<feature type="domain" description="Fumarylacetoacetase-like C-terminal" evidence="2">
    <location>
        <begin position="7"/>
        <end position="209"/>
    </location>
</feature>
<keyword evidence="3" id="KW-0378">Hydrolase</keyword>
<protein>
    <submittedName>
        <fullName evidence="3">Fumarylacetoacetate hydrolase</fullName>
    </submittedName>
</protein>
<evidence type="ECO:0000256" key="1">
    <source>
        <dbReference type="ARBA" id="ARBA00022723"/>
    </source>
</evidence>
<dbReference type="RefSeq" id="WP_200966379.1">
    <property type="nucleotide sequence ID" value="NZ_BMAQ01000011.1"/>
</dbReference>
<organism evidence="3 4">
    <name type="scientific">Insulibacter thermoxylanivorax</name>
    <dbReference type="NCBI Taxonomy" id="2749268"/>
    <lineage>
        <taxon>Bacteria</taxon>
        <taxon>Bacillati</taxon>
        <taxon>Bacillota</taxon>
        <taxon>Bacilli</taxon>
        <taxon>Bacillales</taxon>
        <taxon>Paenibacillaceae</taxon>
        <taxon>Insulibacter</taxon>
    </lineage>
</organism>
<comment type="caution">
    <text evidence="3">The sequence shown here is derived from an EMBL/GenBank/DDBJ whole genome shotgun (WGS) entry which is preliminary data.</text>
</comment>
<reference evidence="3" key="1">
    <citation type="submission" date="2020-08" db="EMBL/GenBank/DDBJ databases">
        <authorList>
            <person name="Uke A."/>
            <person name="Chhe C."/>
            <person name="Baramee S."/>
            <person name="Kosugi A."/>
        </authorList>
    </citation>
    <scope>NUCLEOTIDE SEQUENCE</scope>
    <source>
        <strain evidence="3">DA-C8</strain>
    </source>
</reference>
<dbReference type="InterPro" id="IPR011234">
    <property type="entry name" value="Fumarylacetoacetase-like_C"/>
</dbReference>
<dbReference type="EMBL" id="BMAQ01000011">
    <property type="protein sequence ID" value="GFR38113.1"/>
    <property type="molecule type" value="Genomic_DNA"/>
</dbReference>
<dbReference type="Pfam" id="PF01557">
    <property type="entry name" value="FAA_hydrolase"/>
    <property type="match status" value="1"/>
</dbReference>
<dbReference type="AlphaFoldDB" id="A0A916QET6"/>
<sequence>MNEIRNIYCVGRNYRLHAAELGNEIPESPLIFLKPTHALVPMDGGVIELPADHGAIHYEAELVIRIGGAFVPGASVSELIDAFALGLDLTLRDLQHELKSKQHPWLAAKGFRHAAPITKFHQLTGDPMRELSACSYSLRINGEERQRGQIDEMIFGLDQLIQHIGSFYGLGPGDVIFTGTPAGVGPIEDGDLMELYWGEELIGSARMRIASS</sequence>
<evidence type="ECO:0000313" key="3">
    <source>
        <dbReference type="EMBL" id="GFR38113.1"/>
    </source>
</evidence>
<dbReference type="GO" id="GO:0046872">
    <property type="term" value="F:metal ion binding"/>
    <property type="evidence" value="ECO:0007669"/>
    <property type="project" value="UniProtKB-KW"/>
</dbReference>
<dbReference type="SUPFAM" id="SSF56529">
    <property type="entry name" value="FAH"/>
    <property type="match status" value="1"/>
</dbReference>
<name>A0A916QET6_9BACL</name>